<dbReference type="SUPFAM" id="SSF53254">
    <property type="entry name" value="Phosphoglycerate mutase-like"/>
    <property type="match status" value="2"/>
</dbReference>
<reference evidence="3 4" key="1">
    <citation type="submission" date="2020-04" db="EMBL/GenBank/DDBJ databases">
        <authorList>
            <person name="Basu S."/>
            <person name="Maruthanayagam V."/>
            <person name="Chakraborty S."/>
            <person name="Pramanik A."/>
            <person name="Mukherjee J."/>
            <person name="Brink B."/>
        </authorList>
    </citation>
    <scope>NUCLEOTIDE SEQUENCE [LARGE SCALE GENOMIC DNA]</scope>
    <source>
        <strain evidence="3 4">AP17</strain>
    </source>
</reference>
<feature type="binding site" evidence="2">
    <location>
        <position position="288"/>
    </location>
    <ligand>
        <name>substrate</name>
    </ligand>
</feature>
<dbReference type="RefSeq" id="WP_168569891.1">
    <property type="nucleotide sequence ID" value="NZ_CP051167.1"/>
</dbReference>
<dbReference type="Proteomes" id="UP000500857">
    <property type="component" value="Chromosome"/>
</dbReference>
<dbReference type="GO" id="GO:0016791">
    <property type="term" value="F:phosphatase activity"/>
    <property type="evidence" value="ECO:0007669"/>
    <property type="project" value="TreeGrafter"/>
</dbReference>
<dbReference type="PROSITE" id="PS00175">
    <property type="entry name" value="PG_MUTASE"/>
    <property type="match status" value="2"/>
</dbReference>
<dbReference type="InterPro" id="IPR050275">
    <property type="entry name" value="PGM_Phosphatase"/>
</dbReference>
<dbReference type="AlphaFoldDB" id="A0A6H1U293"/>
<keyword evidence="4" id="KW-1185">Reference proteome</keyword>
<dbReference type="KEGG" id="oxy:HCG48_15055"/>
<name>A0A6H1U293_9CYAN</name>
<protein>
    <submittedName>
        <fullName evidence="3">Histidine phosphatase family protein</fullName>
    </submittedName>
</protein>
<dbReference type="CDD" id="cd07067">
    <property type="entry name" value="HP_PGM_like"/>
    <property type="match status" value="2"/>
</dbReference>
<organism evidence="3 4">
    <name type="scientific">Oxynema aestuarii AP17</name>
    <dbReference type="NCBI Taxonomy" id="2064643"/>
    <lineage>
        <taxon>Bacteria</taxon>
        <taxon>Bacillati</taxon>
        <taxon>Cyanobacteriota</taxon>
        <taxon>Cyanophyceae</taxon>
        <taxon>Oscillatoriophycideae</taxon>
        <taxon>Oscillatoriales</taxon>
        <taxon>Oscillatoriaceae</taxon>
        <taxon>Oxynema</taxon>
        <taxon>Oxynema aestuarii</taxon>
    </lineage>
</organism>
<feature type="active site" description="Proton donor/acceptor" evidence="1">
    <location>
        <position position="313"/>
    </location>
</feature>
<evidence type="ECO:0000313" key="3">
    <source>
        <dbReference type="EMBL" id="QIZ71739.1"/>
    </source>
</evidence>
<dbReference type="PANTHER" id="PTHR48100">
    <property type="entry name" value="BROAD-SPECIFICITY PHOSPHATASE YOR283W-RELATED"/>
    <property type="match status" value="1"/>
</dbReference>
<evidence type="ECO:0000256" key="1">
    <source>
        <dbReference type="PIRSR" id="PIRSR613078-1"/>
    </source>
</evidence>
<dbReference type="Pfam" id="PF00300">
    <property type="entry name" value="His_Phos_1"/>
    <property type="match status" value="2"/>
</dbReference>
<gene>
    <name evidence="3" type="ORF">HCG48_15055</name>
</gene>
<sequence>MTRVILVRHGQSTYNIEHRIQGRLDHSTLTEVGQTTARQVATVLDGISFDAIYSSPLQRARQTAETIAAELAKRDSKAIPVQFVENLREIDLPLWEGMLRDEVQTQFAEDYRCWKQRPHELKMLVETDGETREHFPVLALREQAKAFWEDLLNRHQNGTVLVVAHNGINRCLLSIALGIDASAYHSIQQSNCGVSVLNFAGGLNDTVQLESMNLTHHVGDKFPNPRPGHRGPRLLLVRHGETEWNRNGQFQGQIDVPLNENGKAQAQKAADFLKEVEIDAAVSSSMLRPKETAEIILQHHPQIELKLHDGLREISHGLWEGKFEAEIEQEFPGMLTQWQQSPETVQMPEGENLQDVWRRAIAAWRQVVEAAEPNTTTLVVGHDAINKAILCHLFGLGPEHFWNFKQGNGAITVIDYPKGADGPPVLEASNITSHFGSGVLDKTAAGAL</sequence>
<dbReference type="EMBL" id="CP051167">
    <property type="protein sequence ID" value="QIZ71739.1"/>
    <property type="molecule type" value="Genomic_DNA"/>
</dbReference>
<dbReference type="InterPro" id="IPR029033">
    <property type="entry name" value="His_PPase_superfam"/>
</dbReference>
<feature type="active site" description="Tele-phosphohistidine intermediate" evidence="1">
    <location>
        <position position="239"/>
    </location>
</feature>
<dbReference type="InterPro" id="IPR013078">
    <property type="entry name" value="His_Pase_superF_clade-1"/>
</dbReference>
<dbReference type="Gene3D" id="3.40.50.1240">
    <property type="entry name" value="Phosphoglycerate mutase-like"/>
    <property type="match status" value="2"/>
</dbReference>
<evidence type="ECO:0000256" key="2">
    <source>
        <dbReference type="PIRSR" id="PIRSR613078-2"/>
    </source>
</evidence>
<evidence type="ECO:0000313" key="4">
    <source>
        <dbReference type="Proteomes" id="UP000500857"/>
    </source>
</evidence>
<feature type="binding site" evidence="2">
    <location>
        <begin position="238"/>
        <end position="245"/>
    </location>
    <ligand>
        <name>substrate</name>
    </ligand>
</feature>
<dbReference type="InterPro" id="IPR001345">
    <property type="entry name" value="PG/BPGM_mutase_AS"/>
</dbReference>
<proteinExistence type="predicted"/>
<accession>A0A6H1U293</accession>
<dbReference type="PANTHER" id="PTHR48100:SF10">
    <property type="entry name" value="2-CARBOXY-D-ARABINITOL-1-PHOSPHATASE-RELATED"/>
    <property type="match status" value="1"/>
</dbReference>
<dbReference type="SMART" id="SM00855">
    <property type="entry name" value="PGAM"/>
    <property type="match status" value="2"/>
</dbReference>